<dbReference type="Proteomes" id="UP000053477">
    <property type="component" value="Unassembled WGS sequence"/>
</dbReference>
<dbReference type="GO" id="GO:0000118">
    <property type="term" value="C:histone deacetylase complex"/>
    <property type="evidence" value="ECO:0007669"/>
    <property type="project" value="TreeGrafter"/>
</dbReference>
<organism evidence="6 7">
    <name type="scientific">Schizopora paradoxa</name>
    <dbReference type="NCBI Taxonomy" id="27342"/>
    <lineage>
        <taxon>Eukaryota</taxon>
        <taxon>Fungi</taxon>
        <taxon>Dikarya</taxon>
        <taxon>Basidiomycota</taxon>
        <taxon>Agaricomycotina</taxon>
        <taxon>Agaricomycetes</taxon>
        <taxon>Hymenochaetales</taxon>
        <taxon>Schizoporaceae</taxon>
        <taxon>Schizopora</taxon>
    </lineage>
</organism>
<dbReference type="PANTHER" id="PTHR12549:SF38">
    <property type="entry name" value="JMJC DOMAIN-CONTAINING HISTONE DEMETHYLASE 2, ISOFORM A"/>
    <property type="match status" value="1"/>
</dbReference>
<dbReference type="SUPFAM" id="SSF51197">
    <property type="entry name" value="Clavaminate synthase-like"/>
    <property type="match status" value="1"/>
</dbReference>
<dbReference type="AlphaFoldDB" id="A0A0H2RDL8"/>
<keyword evidence="3" id="KW-0539">Nucleus</keyword>
<feature type="region of interest" description="Disordered" evidence="4">
    <location>
        <begin position="678"/>
        <end position="706"/>
    </location>
</feature>
<dbReference type="GO" id="GO:0031490">
    <property type="term" value="F:chromatin DNA binding"/>
    <property type="evidence" value="ECO:0007669"/>
    <property type="project" value="TreeGrafter"/>
</dbReference>
<dbReference type="PROSITE" id="PS51184">
    <property type="entry name" value="JMJC"/>
    <property type="match status" value="1"/>
</dbReference>
<dbReference type="PANTHER" id="PTHR12549">
    <property type="entry name" value="JMJC DOMAIN-CONTAINING HISTONE DEMETHYLATION PROTEIN"/>
    <property type="match status" value="1"/>
</dbReference>
<gene>
    <name evidence="6" type="ORF">SCHPADRAFT_833311</name>
</gene>
<sequence length="706" mass="80599">MCKPSVGKELVHEEQFARCMSNRYKSDVFPRCVSCTRRWAGDTCRFQGIRFFSRDDKKFLKAYSFLPHTGNCPDKALNSLPTKWNVPLERLHVDRTMRTVARALYPVLLHEKVRHETLSHIIRRPRETEVRATCDTCMTSLFASSWMCRQCGREACEECFYTVVELTAHPIFTRDTPEEQMKAQFDSFVARRQRYSQKNPFFLSCSKRIEHTVSNFNPVTRFDTKELDSTLSEMGRLIGKNPDEDVKNAVLEEKRRRDAWHNGFLNDGARACKDDIAARVPIRGAKSEGRSRSSSGLQQEAETSRSAGETTDAQAHLQHTILDLGTLKNDSQSSPDMHISPLHPSDSNVIPSLHITTFAVDDLDDIEFERLWQNGIPLLVDGLLPSFNLRWTPAYFEEKYGQQNCLIVECQLDTNKRNTVGEFFGAFGKYEGRTECWKLKDWPPSADFRLTFPELYEDFNRIVPVPSYSRRDGAFNIASHFPSGTVAPDLGPKMYNAYASNENPGTKGSTRLHMDMADAVNIMMHAEATPTGEVGCAAWDIFRAEDSEDIRAFLKKRFRNKITTDPIHAQTFYLDPVLRKQLYDEYGVKSYRFYQKPGQAVFIPAGCAHQVCNLADCIKVACDFVSPDSVDRCEKLTKEFRDQNHATVWKEDVLQLRSMMWYAWMSCRRAIPSERPVEREGSHAKIDNMDVDSGSGTSGWIAEAAS</sequence>
<dbReference type="InterPro" id="IPR045109">
    <property type="entry name" value="LSDs-like"/>
</dbReference>
<proteinExistence type="predicted"/>
<feature type="region of interest" description="Disordered" evidence="4">
    <location>
        <begin position="282"/>
        <end position="313"/>
    </location>
</feature>
<reference evidence="6 7" key="1">
    <citation type="submission" date="2015-04" db="EMBL/GenBank/DDBJ databases">
        <title>Complete genome sequence of Schizopora paradoxa KUC8140, a cosmopolitan wood degrader in East Asia.</title>
        <authorList>
            <consortium name="DOE Joint Genome Institute"/>
            <person name="Min B."/>
            <person name="Park H."/>
            <person name="Jang Y."/>
            <person name="Kim J.-J."/>
            <person name="Kim K.H."/>
            <person name="Pangilinan J."/>
            <person name="Lipzen A."/>
            <person name="Riley R."/>
            <person name="Grigoriev I.V."/>
            <person name="Spatafora J.W."/>
            <person name="Choi I.-G."/>
        </authorList>
    </citation>
    <scope>NUCLEOTIDE SEQUENCE [LARGE SCALE GENOMIC DNA]</scope>
    <source>
        <strain evidence="6 7">KUC8140</strain>
    </source>
</reference>
<dbReference type="Gene3D" id="2.60.120.650">
    <property type="entry name" value="Cupin"/>
    <property type="match status" value="1"/>
</dbReference>
<evidence type="ECO:0000256" key="1">
    <source>
        <dbReference type="ARBA" id="ARBA00004123"/>
    </source>
</evidence>
<feature type="compositionally biased region" description="Basic and acidic residues" evidence="4">
    <location>
        <begin position="678"/>
        <end position="688"/>
    </location>
</feature>
<dbReference type="GO" id="GO:0046872">
    <property type="term" value="F:metal ion binding"/>
    <property type="evidence" value="ECO:0007669"/>
    <property type="project" value="UniProtKB-KW"/>
</dbReference>
<dbReference type="GO" id="GO:0006357">
    <property type="term" value="P:regulation of transcription by RNA polymerase II"/>
    <property type="evidence" value="ECO:0007669"/>
    <property type="project" value="TreeGrafter"/>
</dbReference>
<keyword evidence="7" id="KW-1185">Reference proteome</keyword>
<dbReference type="STRING" id="27342.A0A0H2RDL8"/>
<evidence type="ECO:0000313" key="6">
    <source>
        <dbReference type="EMBL" id="KLO09920.1"/>
    </source>
</evidence>
<protein>
    <recommendedName>
        <fullName evidence="5">JmjC domain-containing protein</fullName>
    </recommendedName>
</protein>
<evidence type="ECO:0000256" key="4">
    <source>
        <dbReference type="SAM" id="MobiDB-lite"/>
    </source>
</evidence>
<dbReference type="Pfam" id="PF02373">
    <property type="entry name" value="JmjC"/>
    <property type="match status" value="1"/>
</dbReference>
<comment type="subcellular location">
    <subcellularLocation>
        <location evidence="1">Nucleus</location>
    </subcellularLocation>
</comment>
<evidence type="ECO:0000256" key="3">
    <source>
        <dbReference type="ARBA" id="ARBA00023242"/>
    </source>
</evidence>
<dbReference type="SMART" id="SM00558">
    <property type="entry name" value="JmjC"/>
    <property type="match status" value="1"/>
</dbReference>
<evidence type="ECO:0000256" key="2">
    <source>
        <dbReference type="ARBA" id="ARBA00022723"/>
    </source>
</evidence>
<dbReference type="OrthoDB" id="1667110at2759"/>
<accession>A0A0H2RDL8</accession>
<dbReference type="EMBL" id="KQ086041">
    <property type="protein sequence ID" value="KLO09920.1"/>
    <property type="molecule type" value="Genomic_DNA"/>
</dbReference>
<keyword evidence="2" id="KW-0479">Metal-binding</keyword>
<name>A0A0H2RDL8_9AGAM</name>
<dbReference type="GO" id="GO:0032454">
    <property type="term" value="F:histone H3K9 demethylase activity"/>
    <property type="evidence" value="ECO:0007669"/>
    <property type="project" value="InterPro"/>
</dbReference>
<dbReference type="GO" id="GO:0003712">
    <property type="term" value="F:transcription coregulator activity"/>
    <property type="evidence" value="ECO:0007669"/>
    <property type="project" value="TreeGrafter"/>
</dbReference>
<feature type="domain" description="JmjC" evidence="5">
    <location>
        <begin position="466"/>
        <end position="641"/>
    </location>
</feature>
<evidence type="ECO:0000259" key="5">
    <source>
        <dbReference type="PROSITE" id="PS51184"/>
    </source>
</evidence>
<dbReference type="InParanoid" id="A0A0H2RDL8"/>
<dbReference type="InterPro" id="IPR003347">
    <property type="entry name" value="JmjC_dom"/>
</dbReference>
<feature type="compositionally biased region" description="Polar residues" evidence="4">
    <location>
        <begin position="292"/>
        <end position="313"/>
    </location>
</feature>
<evidence type="ECO:0000313" key="7">
    <source>
        <dbReference type="Proteomes" id="UP000053477"/>
    </source>
</evidence>
<dbReference type="GO" id="GO:0000785">
    <property type="term" value="C:chromatin"/>
    <property type="evidence" value="ECO:0007669"/>
    <property type="project" value="TreeGrafter"/>
</dbReference>